<keyword evidence="10" id="KW-1015">Disulfide bond</keyword>
<dbReference type="Proteomes" id="UP000559068">
    <property type="component" value="Unassembled WGS sequence"/>
</dbReference>
<evidence type="ECO:0000256" key="8">
    <source>
        <dbReference type="ARBA" id="ARBA00022638"/>
    </source>
</evidence>
<dbReference type="OrthoDB" id="10021790at2759"/>
<reference evidence="14 15" key="1">
    <citation type="submission" date="2019-09" db="EMBL/GenBank/DDBJ databases">
        <title>Bird 10,000 Genomes (B10K) Project - Family phase.</title>
        <authorList>
            <person name="Zhang G."/>
        </authorList>
    </citation>
    <scope>NUCLEOTIDE SEQUENCE [LARGE SCALE GENOMIC DNA]</scope>
    <source>
        <strain evidence="14">B10K-DU-029-76</strain>
        <tissue evidence="14">Heart</tissue>
    </source>
</reference>
<dbReference type="PANTHER" id="PTHR31698">
    <property type="entry name" value="LYSOZYME G FAMILY MEMBER"/>
    <property type="match status" value="1"/>
</dbReference>
<feature type="non-terminal residue" evidence="14">
    <location>
        <position position="1"/>
    </location>
</feature>
<dbReference type="Gene3D" id="1.10.530.10">
    <property type="match status" value="1"/>
</dbReference>
<keyword evidence="15" id="KW-1185">Reference proteome</keyword>
<dbReference type="InterPro" id="IPR002152">
    <property type="entry name" value="Glyco_hydro_23"/>
</dbReference>
<evidence type="ECO:0000313" key="15">
    <source>
        <dbReference type="Proteomes" id="UP000559068"/>
    </source>
</evidence>
<organism evidence="14 15">
    <name type="scientific">Aegotheles bennettii</name>
    <dbReference type="NCBI Taxonomy" id="48278"/>
    <lineage>
        <taxon>Eukaryota</taxon>
        <taxon>Metazoa</taxon>
        <taxon>Chordata</taxon>
        <taxon>Craniata</taxon>
        <taxon>Vertebrata</taxon>
        <taxon>Euteleostomi</taxon>
        <taxon>Archelosauria</taxon>
        <taxon>Archosauria</taxon>
        <taxon>Dinosauria</taxon>
        <taxon>Saurischia</taxon>
        <taxon>Theropoda</taxon>
        <taxon>Coelurosauria</taxon>
        <taxon>Aves</taxon>
        <taxon>Neognathae</taxon>
        <taxon>Neoaves</taxon>
        <taxon>Strisores</taxon>
        <taxon>Caprimulgiformes</taxon>
        <taxon>Aegothelidae</taxon>
        <taxon>Aegotheles</taxon>
    </lineage>
</organism>
<keyword evidence="11" id="KW-0326">Glycosidase</keyword>
<keyword evidence="7" id="KW-0929">Antimicrobial</keyword>
<feature type="active site" evidence="13">
    <location>
        <position position="77"/>
    </location>
</feature>
<dbReference type="EMBL" id="VZRW01013472">
    <property type="protein sequence ID" value="NWX24279.1"/>
    <property type="molecule type" value="Genomic_DNA"/>
</dbReference>
<dbReference type="InterPro" id="IPR023346">
    <property type="entry name" value="Lysozyme-like_dom_sf"/>
</dbReference>
<comment type="subcellular location">
    <subcellularLocation>
        <location evidence="2">Secreted</location>
    </subcellularLocation>
</comment>
<comment type="similarity">
    <text evidence="3">Belongs to the glycosyl hydrolase 23 family.</text>
</comment>
<dbReference type="GO" id="GO:0050830">
    <property type="term" value="P:defense response to Gram-positive bacterium"/>
    <property type="evidence" value="ECO:0007669"/>
    <property type="project" value="TreeGrafter"/>
</dbReference>
<proteinExistence type="inferred from homology"/>
<keyword evidence="6" id="KW-0964">Secreted</keyword>
<accession>A0A7K6UPF9</accession>
<evidence type="ECO:0000256" key="11">
    <source>
        <dbReference type="ARBA" id="ARBA00023295"/>
    </source>
</evidence>
<sequence>QGCTDCYNRVNRIKTSGASCKTAKPEDLLYCNLRAMDKYKTPIKKAGKKLCVKPALITGIISWESHARKILRNSWGDNENGSGLIVTHLTQGTNILIMMLRTIQRKFPCWTEDQQLKGKISAYNAAAKNVQSYVRLDVGTSHSDYSNNAVAQAQDYKKH</sequence>
<dbReference type="EC" id="3.2.1.17" evidence="4"/>
<protein>
    <recommendedName>
        <fullName evidence="5">Lysozyme g</fullName>
        <ecNumber evidence="4">3.2.1.17</ecNumber>
    </recommendedName>
    <alternativeName>
        <fullName evidence="12">1,4-beta-N-acetylmuramidase</fullName>
    </alternativeName>
</protein>
<keyword evidence="8" id="KW-0081">Bacteriolytic enzyme</keyword>
<dbReference type="SUPFAM" id="SSF53955">
    <property type="entry name" value="Lysozyme-like"/>
    <property type="match status" value="1"/>
</dbReference>
<evidence type="ECO:0000256" key="5">
    <source>
        <dbReference type="ARBA" id="ARBA00016485"/>
    </source>
</evidence>
<dbReference type="PIRSF" id="PIRSF001065">
    <property type="entry name" value="Lysozyme_g"/>
    <property type="match status" value="1"/>
</dbReference>
<dbReference type="GO" id="GO:0009253">
    <property type="term" value="P:peptidoglycan catabolic process"/>
    <property type="evidence" value="ECO:0007669"/>
    <property type="project" value="InterPro"/>
</dbReference>
<dbReference type="GO" id="GO:0005576">
    <property type="term" value="C:extracellular region"/>
    <property type="evidence" value="ECO:0007669"/>
    <property type="project" value="UniProtKB-SubCell"/>
</dbReference>
<keyword evidence="9" id="KW-0378">Hydrolase</keyword>
<evidence type="ECO:0000256" key="2">
    <source>
        <dbReference type="ARBA" id="ARBA00004613"/>
    </source>
</evidence>
<comment type="caution">
    <text evidence="14">The sequence shown here is derived from an EMBL/GenBank/DDBJ whole genome shotgun (WGS) entry which is preliminary data.</text>
</comment>
<evidence type="ECO:0000256" key="12">
    <source>
        <dbReference type="ARBA" id="ARBA00031262"/>
    </source>
</evidence>
<evidence type="ECO:0000256" key="6">
    <source>
        <dbReference type="ARBA" id="ARBA00022525"/>
    </source>
</evidence>
<dbReference type="PRINTS" id="PR00749">
    <property type="entry name" value="LYSOZYMEG"/>
</dbReference>
<evidence type="ECO:0000256" key="4">
    <source>
        <dbReference type="ARBA" id="ARBA00012732"/>
    </source>
</evidence>
<evidence type="ECO:0000256" key="13">
    <source>
        <dbReference type="PIRSR" id="PIRSR001065-1"/>
    </source>
</evidence>
<gene>
    <name evidence="14" type="primary">Lyg_1</name>
    <name evidence="14" type="ORF">AEGBEN_R09420</name>
</gene>
<evidence type="ECO:0000256" key="10">
    <source>
        <dbReference type="ARBA" id="ARBA00023157"/>
    </source>
</evidence>
<dbReference type="AlphaFoldDB" id="A0A7K6UPF9"/>
<name>A0A7K6UPF9_9AVES</name>
<feature type="active site" evidence="13">
    <location>
        <position position="64"/>
    </location>
</feature>
<comment type="catalytic activity">
    <reaction evidence="1">
        <text>Hydrolysis of (1-&gt;4)-beta-linkages between N-acetylmuramic acid and N-acetyl-D-glucosamine residues in a peptidoglycan and between N-acetyl-D-glucosamine residues in chitodextrins.</text>
        <dbReference type="EC" id="3.2.1.17"/>
    </reaction>
</comment>
<feature type="non-terminal residue" evidence="14">
    <location>
        <position position="159"/>
    </location>
</feature>
<dbReference type="GO" id="GO:0003796">
    <property type="term" value="F:lysozyme activity"/>
    <property type="evidence" value="ECO:0007669"/>
    <property type="project" value="UniProtKB-EC"/>
</dbReference>
<evidence type="ECO:0000256" key="9">
    <source>
        <dbReference type="ARBA" id="ARBA00022801"/>
    </source>
</evidence>
<evidence type="ECO:0000256" key="7">
    <source>
        <dbReference type="ARBA" id="ARBA00022529"/>
    </source>
</evidence>
<dbReference type="PANTHER" id="PTHR31698:SF8">
    <property type="entry name" value="LYSOZYME G-RELATED"/>
    <property type="match status" value="1"/>
</dbReference>
<evidence type="ECO:0000313" key="14">
    <source>
        <dbReference type="EMBL" id="NWX24279.1"/>
    </source>
</evidence>
<evidence type="ECO:0000256" key="1">
    <source>
        <dbReference type="ARBA" id="ARBA00000632"/>
    </source>
</evidence>
<evidence type="ECO:0000256" key="3">
    <source>
        <dbReference type="ARBA" id="ARBA00008902"/>
    </source>
</evidence>
<dbReference type="GO" id="GO:0031640">
    <property type="term" value="P:killing of cells of another organism"/>
    <property type="evidence" value="ECO:0007669"/>
    <property type="project" value="UniProtKB-KW"/>
</dbReference>